<name>A0A8S1WD41_PAROT</name>
<dbReference type="PANTHER" id="PTHR47968:SF36">
    <property type="entry name" value="KINESIN HEAVY CHAIN ISOFORM X1"/>
    <property type="match status" value="1"/>
</dbReference>
<comment type="similarity">
    <text evidence="6 7">Belongs to the TRAFAC class myosin-kinesin ATPase superfamily. Kinesin family.</text>
</comment>
<evidence type="ECO:0000256" key="4">
    <source>
        <dbReference type="ARBA" id="ARBA00023054"/>
    </source>
</evidence>
<dbReference type="GO" id="GO:0005524">
    <property type="term" value="F:ATP binding"/>
    <property type="evidence" value="ECO:0007669"/>
    <property type="project" value="UniProtKB-UniRule"/>
</dbReference>
<dbReference type="SMART" id="SM00129">
    <property type="entry name" value="KISc"/>
    <property type="match status" value="1"/>
</dbReference>
<protein>
    <recommendedName>
        <fullName evidence="7">Kinesin-like protein</fullName>
    </recommendedName>
</protein>
<organism evidence="10 11">
    <name type="scientific">Paramecium octaurelia</name>
    <dbReference type="NCBI Taxonomy" id="43137"/>
    <lineage>
        <taxon>Eukaryota</taxon>
        <taxon>Sar</taxon>
        <taxon>Alveolata</taxon>
        <taxon>Ciliophora</taxon>
        <taxon>Intramacronucleata</taxon>
        <taxon>Oligohymenophorea</taxon>
        <taxon>Peniculida</taxon>
        <taxon>Parameciidae</taxon>
        <taxon>Paramecium</taxon>
    </lineage>
</organism>
<feature type="compositionally biased region" description="Low complexity" evidence="8">
    <location>
        <begin position="593"/>
        <end position="610"/>
    </location>
</feature>
<keyword evidence="2 6" id="KW-0547">Nucleotide-binding</keyword>
<sequence length="625" mass="71501">MQVKFVIEKDLLHNLSINLLVFSYLKELKNIRLALKIAVKPLGEHRVMQELSLNHLSIDIINIIIIIDLQMDNQIKVVIRFKSILAIEEESSPNWIIEEEAITYKNTKQDEIFEFDVIMPPATLQEEIFSSIMLPKISFFLQGYNSAVFAYGATSSGKTYTILGPESTIEQILNNKFNIDQSSGILPRSIYQIVDGYQKIKQQESQQQVTLKATYVEIYNEQIFDLLNQQYKTNNQKLDLKISTIADGPKLMGVREVQVESVNDLMELIAFGSYNRAIGATQLNSRSSRSHVIFTIELLVEWKDKSQRTSKIQFIDLAGSERLAKTVAKGQLLEETKKINQSLHCLGHCIMALSSRKTNKHVPYRDSKLTLLLKECLGGNSNTSFICAVSAASEHEEKTIQTLKFAQRAKLILNKVKINIKLSYEQIEKQMTMLKQELQVMEKILTTNGIKYDKQIFKEQNFQLQLDQNINLDELNGDYRKSKRRSLQPSSSKSDIKEQFSYRFQQYLDSQNSNPKQNSSPNSKRKVQRQSGGNLRSSLPCSLDGSEAEPDENGEHDLNEAQLISALKSINETPRELSQFVSGRTSQVKFHTQESQYYSTTTNQTTNTEQLQDRPKKRESCCQVF</sequence>
<dbReference type="OMA" id="HTQESQY"/>
<dbReference type="Pfam" id="PF00225">
    <property type="entry name" value="Kinesin"/>
    <property type="match status" value="1"/>
</dbReference>
<feature type="compositionally biased region" description="Low complexity" evidence="8">
    <location>
        <begin position="510"/>
        <end position="522"/>
    </location>
</feature>
<evidence type="ECO:0000256" key="2">
    <source>
        <dbReference type="ARBA" id="ARBA00022741"/>
    </source>
</evidence>
<evidence type="ECO:0000256" key="7">
    <source>
        <dbReference type="RuleBase" id="RU000394"/>
    </source>
</evidence>
<dbReference type="GO" id="GO:0005874">
    <property type="term" value="C:microtubule"/>
    <property type="evidence" value="ECO:0007669"/>
    <property type="project" value="UniProtKB-KW"/>
</dbReference>
<keyword evidence="11" id="KW-1185">Reference proteome</keyword>
<dbReference type="PANTHER" id="PTHR47968">
    <property type="entry name" value="CENTROMERE PROTEIN E"/>
    <property type="match status" value="1"/>
</dbReference>
<comment type="caution">
    <text evidence="10">The sequence shown here is derived from an EMBL/GenBank/DDBJ whole genome shotgun (WGS) entry which is preliminary data.</text>
</comment>
<evidence type="ECO:0000313" key="11">
    <source>
        <dbReference type="Proteomes" id="UP000683925"/>
    </source>
</evidence>
<keyword evidence="3 6" id="KW-0067">ATP-binding</keyword>
<keyword evidence="1 7" id="KW-0493">Microtubule</keyword>
<feature type="region of interest" description="Disordered" evidence="8">
    <location>
        <begin position="510"/>
        <end position="556"/>
    </location>
</feature>
<dbReference type="FunFam" id="3.40.850.10:FF:000199">
    <property type="entry name" value="Kinesin-like protein"/>
    <property type="match status" value="1"/>
</dbReference>
<feature type="binding site" evidence="6">
    <location>
        <begin position="152"/>
        <end position="159"/>
    </location>
    <ligand>
        <name>ATP</name>
        <dbReference type="ChEBI" id="CHEBI:30616"/>
    </ligand>
</feature>
<dbReference type="InterPro" id="IPR027640">
    <property type="entry name" value="Kinesin-like_fam"/>
</dbReference>
<feature type="domain" description="Kinesin motor" evidence="9">
    <location>
        <begin position="74"/>
        <end position="412"/>
    </location>
</feature>
<dbReference type="GO" id="GO:0007018">
    <property type="term" value="P:microtubule-based movement"/>
    <property type="evidence" value="ECO:0007669"/>
    <property type="project" value="InterPro"/>
</dbReference>
<proteinExistence type="inferred from homology"/>
<evidence type="ECO:0000256" key="1">
    <source>
        <dbReference type="ARBA" id="ARBA00022701"/>
    </source>
</evidence>
<evidence type="ECO:0000256" key="5">
    <source>
        <dbReference type="ARBA" id="ARBA00023175"/>
    </source>
</evidence>
<feature type="region of interest" description="Disordered" evidence="8">
    <location>
        <begin position="592"/>
        <end position="625"/>
    </location>
</feature>
<evidence type="ECO:0000256" key="6">
    <source>
        <dbReference type="PROSITE-ProRule" id="PRU00283"/>
    </source>
</evidence>
<dbReference type="EMBL" id="CAJJDP010000080">
    <property type="protein sequence ID" value="CAD8183776.1"/>
    <property type="molecule type" value="Genomic_DNA"/>
</dbReference>
<dbReference type="GO" id="GO:0008017">
    <property type="term" value="F:microtubule binding"/>
    <property type="evidence" value="ECO:0007669"/>
    <property type="project" value="InterPro"/>
</dbReference>
<keyword evidence="5 6" id="KW-0505">Motor protein</keyword>
<evidence type="ECO:0000259" key="9">
    <source>
        <dbReference type="PROSITE" id="PS50067"/>
    </source>
</evidence>
<dbReference type="PROSITE" id="PS00411">
    <property type="entry name" value="KINESIN_MOTOR_1"/>
    <property type="match status" value="1"/>
</dbReference>
<dbReference type="InterPro" id="IPR019821">
    <property type="entry name" value="Kinesin_motor_CS"/>
</dbReference>
<dbReference type="AlphaFoldDB" id="A0A8S1WD41"/>
<evidence type="ECO:0000256" key="3">
    <source>
        <dbReference type="ARBA" id="ARBA00022840"/>
    </source>
</evidence>
<keyword evidence="4" id="KW-0175">Coiled coil</keyword>
<dbReference type="PROSITE" id="PS50067">
    <property type="entry name" value="KINESIN_MOTOR_2"/>
    <property type="match status" value="1"/>
</dbReference>
<dbReference type="CDD" id="cd00106">
    <property type="entry name" value="KISc"/>
    <property type="match status" value="1"/>
</dbReference>
<evidence type="ECO:0000313" key="10">
    <source>
        <dbReference type="EMBL" id="CAD8183776.1"/>
    </source>
</evidence>
<accession>A0A8S1WD41</accession>
<reference evidence="10" key="1">
    <citation type="submission" date="2021-01" db="EMBL/GenBank/DDBJ databases">
        <authorList>
            <consortium name="Genoscope - CEA"/>
            <person name="William W."/>
        </authorList>
    </citation>
    <scope>NUCLEOTIDE SEQUENCE</scope>
</reference>
<evidence type="ECO:0000256" key="8">
    <source>
        <dbReference type="SAM" id="MobiDB-lite"/>
    </source>
</evidence>
<dbReference type="InterPro" id="IPR001752">
    <property type="entry name" value="Kinesin_motor_dom"/>
</dbReference>
<gene>
    <name evidence="10" type="ORF">POCTA_138.1.T0810251</name>
</gene>
<dbReference type="GO" id="GO:0003777">
    <property type="term" value="F:microtubule motor activity"/>
    <property type="evidence" value="ECO:0007669"/>
    <property type="project" value="InterPro"/>
</dbReference>
<dbReference type="Proteomes" id="UP000683925">
    <property type="component" value="Unassembled WGS sequence"/>
</dbReference>
<feature type="compositionally biased region" description="Polar residues" evidence="8">
    <location>
        <begin position="529"/>
        <end position="540"/>
    </location>
</feature>
<feature type="compositionally biased region" description="Basic and acidic residues" evidence="8">
    <location>
        <begin position="611"/>
        <end position="625"/>
    </location>
</feature>
<dbReference type="OrthoDB" id="3176171at2759"/>